<evidence type="ECO:0000313" key="4">
    <source>
        <dbReference type="EMBL" id="PRY68020.1"/>
    </source>
</evidence>
<feature type="transmembrane region" description="Helical" evidence="2">
    <location>
        <begin position="110"/>
        <end position="129"/>
    </location>
</feature>
<dbReference type="EMBL" id="PVTL01000005">
    <property type="protein sequence ID" value="PRY68020.1"/>
    <property type="molecule type" value="Genomic_DNA"/>
</dbReference>
<accession>A0A2T0VCX4</accession>
<evidence type="ECO:0000256" key="1">
    <source>
        <dbReference type="SAM" id="MobiDB-lite"/>
    </source>
</evidence>
<feature type="domain" description="DUF7144" evidence="3">
    <location>
        <begin position="38"/>
        <end position="152"/>
    </location>
</feature>
<dbReference type="Proteomes" id="UP000237983">
    <property type="component" value="Unassembled WGS sequence"/>
</dbReference>
<dbReference type="AlphaFoldDB" id="A0A2T0VCX4"/>
<protein>
    <recommendedName>
        <fullName evidence="3">DUF7144 domain-containing protein</fullName>
    </recommendedName>
</protein>
<feature type="transmembrane region" description="Helical" evidence="2">
    <location>
        <begin position="38"/>
        <end position="62"/>
    </location>
</feature>
<sequence>MNATRETTGTSTGAQSGARSVQEPTWGGGEAPSAWTGWVVFAGVVMVMMGSFHLIQGFVALFQDTYYVVRASGLVVQLDYTTWGWVHMAIGVLIVVAGIALLAGQLWARIFTVILAFGSAIVNITFMAAYPLWSLALLALDVVVIWAVTVHGDELKS</sequence>
<reference evidence="4 5" key="1">
    <citation type="submission" date="2018-03" db="EMBL/GenBank/DDBJ databases">
        <title>Genomic Encyclopedia of Type Strains, Phase III (KMG-III): the genomes of soil and plant-associated and newly described type strains.</title>
        <authorList>
            <person name="Whitman W."/>
        </authorList>
    </citation>
    <scope>NUCLEOTIDE SEQUENCE [LARGE SCALE GENOMIC DNA]</scope>
    <source>
        <strain evidence="4 5">CGMCC 1.12484</strain>
    </source>
</reference>
<gene>
    <name evidence="4" type="ORF">B0I08_105184</name>
</gene>
<organism evidence="4 5">
    <name type="scientific">Glaciihabitans tibetensis</name>
    <dbReference type="NCBI Taxonomy" id="1266600"/>
    <lineage>
        <taxon>Bacteria</taxon>
        <taxon>Bacillati</taxon>
        <taxon>Actinomycetota</taxon>
        <taxon>Actinomycetes</taxon>
        <taxon>Micrococcales</taxon>
        <taxon>Microbacteriaceae</taxon>
        <taxon>Glaciihabitans</taxon>
    </lineage>
</organism>
<dbReference type="Pfam" id="PF23636">
    <property type="entry name" value="DUF7144"/>
    <property type="match status" value="1"/>
</dbReference>
<evidence type="ECO:0000256" key="2">
    <source>
        <dbReference type="SAM" id="Phobius"/>
    </source>
</evidence>
<keyword evidence="2" id="KW-1133">Transmembrane helix</keyword>
<evidence type="ECO:0000259" key="3">
    <source>
        <dbReference type="Pfam" id="PF23636"/>
    </source>
</evidence>
<evidence type="ECO:0000313" key="5">
    <source>
        <dbReference type="Proteomes" id="UP000237983"/>
    </source>
</evidence>
<feature type="transmembrane region" description="Helical" evidence="2">
    <location>
        <begin position="82"/>
        <end position="103"/>
    </location>
</feature>
<feature type="compositionally biased region" description="Low complexity" evidence="1">
    <location>
        <begin position="7"/>
        <end position="18"/>
    </location>
</feature>
<keyword evidence="5" id="KW-1185">Reference proteome</keyword>
<comment type="caution">
    <text evidence="4">The sequence shown here is derived from an EMBL/GenBank/DDBJ whole genome shotgun (WGS) entry which is preliminary data.</text>
</comment>
<proteinExistence type="predicted"/>
<keyword evidence="2" id="KW-0812">Transmembrane</keyword>
<dbReference type="RefSeq" id="WP_219905646.1">
    <property type="nucleotide sequence ID" value="NZ_PVTL01000005.1"/>
</dbReference>
<feature type="region of interest" description="Disordered" evidence="1">
    <location>
        <begin position="1"/>
        <end position="29"/>
    </location>
</feature>
<keyword evidence="2" id="KW-0472">Membrane</keyword>
<dbReference type="InterPro" id="IPR055568">
    <property type="entry name" value="DUF7144"/>
</dbReference>
<name>A0A2T0VCX4_9MICO</name>